<dbReference type="InterPro" id="IPR036116">
    <property type="entry name" value="FN3_sf"/>
</dbReference>
<sequence>MLHWRFSATDWENLMIKTNPGNKQKTVPINDNSAIIDGLDPCTAYTTTATASQNSATITSDPVRVTTTPMRAGPIATINVEANNGQEISISLVDDVKKSICGEYEYQMELADRSSGAPVDFQRSPTAS</sequence>
<proteinExistence type="predicted"/>
<name>A0ABD2PTC4_9PLAT</name>
<protein>
    <submittedName>
        <fullName evidence="1">Uncharacterized protein</fullName>
    </submittedName>
</protein>
<dbReference type="SUPFAM" id="SSF49265">
    <property type="entry name" value="Fibronectin type III"/>
    <property type="match status" value="1"/>
</dbReference>
<accession>A0ABD2PTC4</accession>
<evidence type="ECO:0000313" key="2">
    <source>
        <dbReference type="Proteomes" id="UP001626550"/>
    </source>
</evidence>
<gene>
    <name evidence="1" type="ORF">Ciccas_010701</name>
</gene>
<dbReference type="AlphaFoldDB" id="A0ABD2PTC4"/>
<reference evidence="1 2" key="1">
    <citation type="submission" date="2024-11" db="EMBL/GenBank/DDBJ databases">
        <title>Adaptive evolution of stress response genes in parasites aligns with host niche diversity.</title>
        <authorList>
            <person name="Hahn C."/>
            <person name="Resl P."/>
        </authorList>
    </citation>
    <scope>NUCLEOTIDE SEQUENCE [LARGE SCALE GENOMIC DNA]</scope>
    <source>
        <strain evidence="1">EGGRZ-B1_66</strain>
        <tissue evidence="1">Body</tissue>
    </source>
</reference>
<dbReference type="EMBL" id="JBJKFK010002689">
    <property type="protein sequence ID" value="KAL3310727.1"/>
    <property type="molecule type" value="Genomic_DNA"/>
</dbReference>
<organism evidence="1 2">
    <name type="scientific">Cichlidogyrus casuarinus</name>
    <dbReference type="NCBI Taxonomy" id="1844966"/>
    <lineage>
        <taxon>Eukaryota</taxon>
        <taxon>Metazoa</taxon>
        <taxon>Spiralia</taxon>
        <taxon>Lophotrochozoa</taxon>
        <taxon>Platyhelminthes</taxon>
        <taxon>Monogenea</taxon>
        <taxon>Monopisthocotylea</taxon>
        <taxon>Dactylogyridea</taxon>
        <taxon>Ancyrocephalidae</taxon>
        <taxon>Cichlidogyrus</taxon>
    </lineage>
</organism>
<keyword evidence="2" id="KW-1185">Reference proteome</keyword>
<dbReference type="Proteomes" id="UP001626550">
    <property type="component" value="Unassembled WGS sequence"/>
</dbReference>
<comment type="caution">
    <text evidence="1">The sequence shown here is derived from an EMBL/GenBank/DDBJ whole genome shotgun (WGS) entry which is preliminary data.</text>
</comment>
<evidence type="ECO:0000313" key="1">
    <source>
        <dbReference type="EMBL" id="KAL3310727.1"/>
    </source>
</evidence>